<feature type="transmembrane region" description="Helical" evidence="1">
    <location>
        <begin position="127"/>
        <end position="153"/>
    </location>
</feature>
<name>A0A3B6AU52_WHEAT</name>
<keyword evidence="1" id="KW-1133">Transmembrane helix</keyword>
<dbReference type="EnsemblPlants" id="TraesCS2A02G122500.1">
    <property type="protein sequence ID" value="TraesCS2A02G122500.1"/>
    <property type="gene ID" value="TraesCS2A02G122500"/>
</dbReference>
<reference evidence="2" key="2">
    <citation type="submission" date="2018-10" db="UniProtKB">
        <authorList>
            <consortium name="EnsemblPlants"/>
        </authorList>
    </citation>
    <scope>IDENTIFICATION</scope>
</reference>
<dbReference type="Gramene" id="TraesCS2A03G0252800.1">
    <property type="protein sequence ID" value="TraesCS2A03G0252800.1.CDS"/>
    <property type="gene ID" value="TraesCS2A03G0252800"/>
</dbReference>
<protein>
    <recommendedName>
        <fullName evidence="4">CASP-like protein</fullName>
    </recommendedName>
</protein>
<reference evidence="2" key="1">
    <citation type="submission" date="2018-08" db="EMBL/GenBank/DDBJ databases">
        <authorList>
            <person name="Rossello M."/>
        </authorList>
    </citation>
    <scope>NUCLEOTIDE SEQUENCE [LARGE SCALE GENOMIC DNA]</scope>
    <source>
        <strain evidence="2">cv. Chinese Spring</strain>
    </source>
</reference>
<sequence length="162" mass="17594">MALGWRLELLVLSSTACSLQFLVLEAVFVICDLADPFLPAFRLPNQLMWWALMCGAFPWSLVLLVLQVNWLSLHGREPTNVELLVLIAVEWVVACFTFGSACAALAVDQFAIQHNHCRPGATVCLMYLVVISTACAAGALAAVSALGMLWILASRFHPAHAA</sequence>
<dbReference type="Gramene" id="TraesNOR2A03G00625840.1">
    <property type="protein sequence ID" value="TraesNOR2A03G00625840.1"/>
    <property type="gene ID" value="TraesNOR2A03G00625840"/>
</dbReference>
<evidence type="ECO:0000256" key="1">
    <source>
        <dbReference type="SAM" id="Phobius"/>
    </source>
</evidence>
<feature type="transmembrane region" description="Helical" evidence="1">
    <location>
        <begin position="83"/>
        <end position="107"/>
    </location>
</feature>
<keyword evidence="1" id="KW-0812">Transmembrane</keyword>
<keyword evidence="3" id="KW-1185">Reference proteome</keyword>
<accession>A0A3B6AU52</accession>
<dbReference type="OrthoDB" id="621936at2759"/>
<proteinExistence type="predicted"/>
<dbReference type="Proteomes" id="UP000019116">
    <property type="component" value="Chromosome 2A"/>
</dbReference>
<evidence type="ECO:0000313" key="3">
    <source>
        <dbReference type="Proteomes" id="UP000019116"/>
    </source>
</evidence>
<feature type="transmembrane region" description="Helical" evidence="1">
    <location>
        <begin position="47"/>
        <end position="71"/>
    </location>
</feature>
<dbReference type="AlphaFoldDB" id="A0A3B6AU52"/>
<organism evidence="2">
    <name type="scientific">Triticum aestivum</name>
    <name type="common">Wheat</name>
    <dbReference type="NCBI Taxonomy" id="4565"/>
    <lineage>
        <taxon>Eukaryota</taxon>
        <taxon>Viridiplantae</taxon>
        <taxon>Streptophyta</taxon>
        <taxon>Embryophyta</taxon>
        <taxon>Tracheophyta</taxon>
        <taxon>Spermatophyta</taxon>
        <taxon>Magnoliopsida</taxon>
        <taxon>Liliopsida</taxon>
        <taxon>Poales</taxon>
        <taxon>Poaceae</taxon>
        <taxon>BOP clade</taxon>
        <taxon>Pooideae</taxon>
        <taxon>Triticodae</taxon>
        <taxon>Triticeae</taxon>
        <taxon>Triticinae</taxon>
        <taxon>Triticum</taxon>
    </lineage>
</organism>
<dbReference type="Gramene" id="TraesCS2A02G122500.1">
    <property type="protein sequence ID" value="TraesCS2A02G122500.1"/>
    <property type="gene ID" value="TraesCS2A02G122500"/>
</dbReference>
<keyword evidence="1" id="KW-0472">Membrane</keyword>
<evidence type="ECO:0008006" key="4">
    <source>
        <dbReference type="Google" id="ProtNLM"/>
    </source>
</evidence>
<evidence type="ECO:0000313" key="2">
    <source>
        <dbReference type="EnsemblPlants" id="TraesCS2A02G122500.1"/>
    </source>
</evidence>